<feature type="compositionally biased region" description="Low complexity" evidence="1">
    <location>
        <begin position="7"/>
        <end position="53"/>
    </location>
</feature>
<feature type="non-terminal residue" evidence="2">
    <location>
        <position position="1"/>
    </location>
</feature>
<proteinExistence type="predicted"/>
<dbReference type="EMBL" id="CADCVT010000451">
    <property type="protein sequence ID" value="CAA9534738.1"/>
    <property type="molecule type" value="Genomic_DNA"/>
</dbReference>
<dbReference type="AlphaFoldDB" id="A0A6J4TXP1"/>
<feature type="non-terminal residue" evidence="2">
    <location>
        <position position="65"/>
    </location>
</feature>
<evidence type="ECO:0000256" key="1">
    <source>
        <dbReference type="SAM" id="MobiDB-lite"/>
    </source>
</evidence>
<name>A0A6J4TXP1_9ACTN</name>
<organism evidence="2">
    <name type="scientific">uncultured Solirubrobacteraceae bacterium</name>
    <dbReference type="NCBI Taxonomy" id="1162706"/>
    <lineage>
        <taxon>Bacteria</taxon>
        <taxon>Bacillati</taxon>
        <taxon>Actinomycetota</taxon>
        <taxon>Thermoleophilia</taxon>
        <taxon>Solirubrobacterales</taxon>
        <taxon>Solirubrobacteraceae</taxon>
        <taxon>environmental samples</taxon>
    </lineage>
</organism>
<sequence length="65" mass="6244">RGRRGARSSAGRGTSRARLAAGHAAAGGVPRGSAVVRPRAAPAAPRTGRSRPPAGGPGLRGGPGL</sequence>
<feature type="region of interest" description="Disordered" evidence="1">
    <location>
        <begin position="1"/>
        <end position="65"/>
    </location>
</feature>
<protein>
    <submittedName>
        <fullName evidence="2">Uncharacterized protein</fullName>
    </submittedName>
</protein>
<evidence type="ECO:0000313" key="2">
    <source>
        <dbReference type="EMBL" id="CAA9534738.1"/>
    </source>
</evidence>
<accession>A0A6J4TXP1</accession>
<feature type="compositionally biased region" description="Gly residues" evidence="1">
    <location>
        <begin position="56"/>
        <end position="65"/>
    </location>
</feature>
<gene>
    <name evidence="2" type="ORF">AVDCRST_MAG85-3992</name>
</gene>
<reference evidence="2" key="1">
    <citation type="submission" date="2020-02" db="EMBL/GenBank/DDBJ databases">
        <authorList>
            <person name="Meier V. D."/>
        </authorList>
    </citation>
    <scope>NUCLEOTIDE SEQUENCE</scope>
    <source>
        <strain evidence="2">AVDCRST_MAG85</strain>
    </source>
</reference>